<dbReference type="InterPro" id="IPR035952">
    <property type="entry name" value="Rhomboid-like_sf"/>
</dbReference>
<feature type="region of interest" description="Disordered" evidence="8">
    <location>
        <begin position="235"/>
        <end position="269"/>
    </location>
</feature>
<proteinExistence type="inferred from homology"/>
<dbReference type="InterPro" id="IPR007599">
    <property type="entry name" value="DER1"/>
</dbReference>
<evidence type="ECO:0000256" key="5">
    <source>
        <dbReference type="ARBA" id="ARBA00022989"/>
    </source>
</evidence>
<organism evidence="9 10">
    <name type="scientific">Cronartium quercuum f. sp. fusiforme G11</name>
    <dbReference type="NCBI Taxonomy" id="708437"/>
    <lineage>
        <taxon>Eukaryota</taxon>
        <taxon>Fungi</taxon>
        <taxon>Dikarya</taxon>
        <taxon>Basidiomycota</taxon>
        <taxon>Pucciniomycotina</taxon>
        <taxon>Pucciniomycetes</taxon>
        <taxon>Pucciniales</taxon>
        <taxon>Coleosporiaceae</taxon>
        <taxon>Cronartium</taxon>
    </lineage>
</organism>
<evidence type="ECO:0000313" key="10">
    <source>
        <dbReference type="Proteomes" id="UP000886653"/>
    </source>
</evidence>
<dbReference type="Proteomes" id="UP000886653">
    <property type="component" value="Unassembled WGS sequence"/>
</dbReference>
<evidence type="ECO:0000256" key="8">
    <source>
        <dbReference type="SAM" id="MobiDB-lite"/>
    </source>
</evidence>
<keyword evidence="6 7" id="KW-0472">Membrane</keyword>
<evidence type="ECO:0000256" key="6">
    <source>
        <dbReference type="ARBA" id="ARBA00023136"/>
    </source>
</evidence>
<dbReference type="GO" id="GO:0005789">
    <property type="term" value="C:endoplasmic reticulum membrane"/>
    <property type="evidence" value="ECO:0007669"/>
    <property type="project" value="UniProtKB-SubCell"/>
</dbReference>
<accession>A0A9P6NC79</accession>
<dbReference type="GO" id="GO:0006950">
    <property type="term" value="P:response to stress"/>
    <property type="evidence" value="ECO:0007669"/>
    <property type="project" value="UniProtKB-ARBA"/>
</dbReference>
<dbReference type="Pfam" id="PF04511">
    <property type="entry name" value="DER1"/>
    <property type="match status" value="1"/>
</dbReference>
<feature type="transmembrane region" description="Helical" evidence="7">
    <location>
        <begin position="94"/>
        <end position="118"/>
    </location>
</feature>
<dbReference type="PANTHER" id="PTHR11009">
    <property type="entry name" value="DER1-LIKE PROTEIN, DERLIN"/>
    <property type="match status" value="1"/>
</dbReference>
<comment type="function">
    <text evidence="7">May be involved in the degradation of misfolded endoplasmic reticulum (ER) luminal proteins.</text>
</comment>
<keyword evidence="4 7" id="KW-0256">Endoplasmic reticulum</keyword>
<comment type="subcellular location">
    <subcellularLocation>
        <location evidence="1 7">Endoplasmic reticulum membrane</location>
        <topology evidence="1 7">Multi-pass membrane protein</topology>
    </subcellularLocation>
</comment>
<feature type="compositionally biased region" description="Low complexity" evidence="8">
    <location>
        <begin position="244"/>
        <end position="259"/>
    </location>
</feature>
<evidence type="ECO:0000256" key="1">
    <source>
        <dbReference type="ARBA" id="ARBA00004477"/>
    </source>
</evidence>
<dbReference type="OrthoDB" id="1716531at2759"/>
<comment type="caution">
    <text evidence="9">The sequence shown here is derived from an EMBL/GenBank/DDBJ whole genome shotgun (WGS) entry which is preliminary data.</text>
</comment>
<dbReference type="AlphaFoldDB" id="A0A9P6NC79"/>
<dbReference type="SUPFAM" id="SSF144091">
    <property type="entry name" value="Rhomboid-like"/>
    <property type="match status" value="1"/>
</dbReference>
<keyword evidence="10" id="KW-1185">Reference proteome</keyword>
<keyword evidence="5 7" id="KW-1133">Transmembrane helix</keyword>
<feature type="transmembrane region" description="Helical" evidence="7">
    <location>
        <begin position="52"/>
        <end position="74"/>
    </location>
</feature>
<comment type="caution">
    <text evidence="7">Lacks conserved residue(s) required for the propagation of feature annotation.</text>
</comment>
<dbReference type="EMBL" id="MU167305">
    <property type="protein sequence ID" value="KAG0144011.1"/>
    <property type="molecule type" value="Genomic_DNA"/>
</dbReference>
<evidence type="ECO:0000256" key="2">
    <source>
        <dbReference type="ARBA" id="ARBA00008917"/>
    </source>
</evidence>
<gene>
    <name evidence="9" type="ORF">CROQUDRAFT_65588</name>
</gene>
<reference evidence="9" key="1">
    <citation type="submission" date="2013-11" db="EMBL/GenBank/DDBJ databases">
        <title>Genome sequence of the fusiform rust pathogen reveals effectors for host alternation and coevolution with pine.</title>
        <authorList>
            <consortium name="DOE Joint Genome Institute"/>
            <person name="Smith K."/>
            <person name="Pendleton A."/>
            <person name="Kubisiak T."/>
            <person name="Anderson C."/>
            <person name="Salamov A."/>
            <person name="Aerts A."/>
            <person name="Riley R."/>
            <person name="Clum A."/>
            <person name="Lindquist E."/>
            <person name="Ence D."/>
            <person name="Campbell M."/>
            <person name="Kronenberg Z."/>
            <person name="Feau N."/>
            <person name="Dhillon B."/>
            <person name="Hamelin R."/>
            <person name="Burleigh J."/>
            <person name="Smith J."/>
            <person name="Yandell M."/>
            <person name="Nelson C."/>
            <person name="Grigoriev I."/>
            <person name="Davis J."/>
        </authorList>
    </citation>
    <scope>NUCLEOTIDE SEQUENCE</scope>
    <source>
        <strain evidence="9">G11</strain>
    </source>
</reference>
<evidence type="ECO:0000256" key="4">
    <source>
        <dbReference type="ARBA" id="ARBA00022824"/>
    </source>
</evidence>
<evidence type="ECO:0000313" key="9">
    <source>
        <dbReference type="EMBL" id="KAG0144011.1"/>
    </source>
</evidence>
<comment type="similarity">
    <text evidence="2 7">Belongs to the derlin family.</text>
</comment>
<feature type="transmembrane region" description="Helical" evidence="7">
    <location>
        <begin position="18"/>
        <end position="40"/>
    </location>
</feature>
<name>A0A9P6NC79_9BASI</name>
<evidence type="ECO:0000256" key="3">
    <source>
        <dbReference type="ARBA" id="ARBA00022692"/>
    </source>
</evidence>
<evidence type="ECO:0000256" key="7">
    <source>
        <dbReference type="RuleBase" id="RU363059"/>
    </source>
</evidence>
<keyword evidence="3 7" id="KW-0812">Transmembrane</keyword>
<protein>
    <recommendedName>
        <fullName evidence="7">Derlin</fullName>
    </recommendedName>
</protein>
<sequence length="269" mass="28913">MAEILTEIRKIPIVTRTLVGLALGVTGPVALGMLDPYYILWSSRHILKKLEVWRVITPFFFAGSGMQLLFDLFLLYRNSIALETQSFAGRSAEYAWIIICLMGAVVGTNYPLGSVIFWGPLMSGLGFLWSQINPEAMVSLFGLPPFKAAYFPFAMLALDFVRGGMPLASQSLSGVLAGYAVHYLTYVYPPSNGGQRPWFMYPPAFLVRLIDGPGQTTGSGQRLGAGTAFAPGSRAWGGQAPVQPAGGRPTGPTGSSSTGHRWGSGNRLG</sequence>